<dbReference type="STRING" id="73230.A0A2B7ZDZ9"/>
<dbReference type="VEuPathDB" id="FungiDB:EMCG_07425"/>
<dbReference type="Proteomes" id="UP000226031">
    <property type="component" value="Unassembled WGS sequence"/>
</dbReference>
<evidence type="ECO:0000256" key="2">
    <source>
        <dbReference type="SAM" id="MobiDB-lite"/>
    </source>
</evidence>
<organism evidence="3 4">
    <name type="scientific">[Emmonsia] crescens</name>
    <dbReference type="NCBI Taxonomy" id="73230"/>
    <lineage>
        <taxon>Eukaryota</taxon>
        <taxon>Fungi</taxon>
        <taxon>Dikarya</taxon>
        <taxon>Ascomycota</taxon>
        <taxon>Pezizomycotina</taxon>
        <taxon>Eurotiomycetes</taxon>
        <taxon>Eurotiomycetidae</taxon>
        <taxon>Onygenales</taxon>
        <taxon>Ajellomycetaceae</taxon>
        <taxon>Emergomyces</taxon>
    </lineage>
</organism>
<protein>
    <submittedName>
        <fullName evidence="3">Uncharacterized protein</fullName>
    </submittedName>
</protein>
<evidence type="ECO:0000313" key="3">
    <source>
        <dbReference type="EMBL" id="PGH31403.1"/>
    </source>
</evidence>
<feature type="compositionally biased region" description="Polar residues" evidence="2">
    <location>
        <begin position="97"/>
        <end position="108"/>
    </location>
</feature>
<feature type="compositionally biased region" description="Polar residues" evidence="2">
    <location>
        <begin position="480"/>
        <end position="510"/>
    </location>
</feature>
<dbReference type="EMBL" id="PDND01000129">
    <property type="protein sequence ID" value="PGH31403.1"/>
    <property type="molecule type" value="Genomic_DNA"/>
</dbReference>
<evidence type="ECO:0000313" key="4">
    <source>
        <dbReference type="Proteomes" id="UP000226031"/>
    </source>
</evidence>
<feature type="compositionally biased region" description="Basic and acidic residues" evidence="2">
    <location>
        <begin position="511"/>
        <end position="520"/>
    </location>
</feature>
<feature type="compositionally biased region" description="Polar residues" evidence="2">
    <location>
        <begin position="530"/>
        <end position="551"/>
    </location>
</feature>
<feature type="compositionally biased region" description="Low complexity" evidence="2">
    <location>
        <begin position="689"/>
        <end position="699"/>
    </location>
</feature>
<accession>A0A2B7ZDZ9</accession>
<feature type="region of interest" description="Disordered" evidence="2">
    <location>
        <begin position="1"/>
        <end position="35"/>
    </location>
</feature>
<feature type="region of interest" description="Disordered" evidence="2">
    <location>
        <begin position="480"/>
        <end position="705"/>
    </location>
</feature>
<feature type="compositionally biased region" description="Low complexity" evidence="2">
    <location>
        <begin position="442"/>
        <end position="454"/>
    </location>
</feature>
<reference evidence="3 4" key="1">
    <citation type="submission" date="2017-10" db="EMBL/GenBank/DDBJ databases">
        <title>Comparative genomics in systemic dimorphic fungi from Ajellomycetaceae.</title>
        <authorList>
            <person name="Munoz J.F."/>
            <person name="Mcewen J.G."/>
            <person name="Clay O.K."/>
            <person name="Cuomo C.A."/>
        </authorList>
    </citation>
    <scope>NUCLEOTIDE SEQUENCE [LARGE SCALE GENOMIC DNA]</scope>
    <source>
        <strain evidence="3 4">UAMH4076</strain>
    </source>
</reference>
<sequence length="705" mass="78081">MNEPVSAPTDTPEGSNAGEEGHSQAGSKLPASKDKQCQYCHQPFTSSSLGRHLDQYLFKKKPDGVHDVEEIRRLRSGITRRTARNSSAKRESPDIASPTTTPKASGTESKTDSGPRLNGKPGRTGFQVLLNQPTWHTTGVINDIPNTAQVSQLRVPAVGIDYSARPSDKTNPETTRALELALREVLDNVKAAVTRTESRMNPFDFDLQCQTFPALCLQILPPPPSLFSTHPFPTPTSFPLEPPGMDKQDILKQALLVQIQQWKSNELAAVATSAYRGTGGSNAGSSPTRDPEMIERSAQQHEEMAIRHLELSLNHWISLPPGARADIWQREIIRAFAREKERREEVEKQLARTQQEVNQLQAQIERLENCQWPREFAIFPPEMLPIPRTVSRELAEDSKVNGVDSSRWDYDNVVAKWKRVVMHDKSMGRAGSGAASNILPDSNNSPRNNSTNTNIYHSKRGSNNGIVHYSQYRYATKSLSPQRNVPATPDPSANQPFAPSSTQPTPYQTRDPNRTDEPFRPPKRRRTSHGSRSQHSTQPIDENADTANRTSNPPPPPCSTEYSSQQAHSSPTTLHPSRSTYPATSSTVTGTTSPALNSRSSPIGPNHDKSYHPPFRYHHNTKKESVDTAMTNPISRTGGGPDQQKFPCMNHSNPNSTNETANNNNNNNTGNNHNGHSNGLEMLMGACSQQQRQHQQQQQATEPPP</sequence>
<gene>
    <name evidence="3" type="ORF">GX50_05821</name>
</gene>
<feature type="region of interest" description="Disordered" evidence="2">
    <location>
        <begin position="76"/>
        <end position="125"/>
    </location>
</feature>
<name>A0A2B7ZDZ9_9EURO</name>
<feature type="coiled-coil region" evidence="1">
    <location>
        <begin position="336"/>
        <end position="370"/>
    </location>
</feature>
<feature type="compositionally biased region" description="Low complexity" evidence="2">
    <location>
        <begin position="652"/>
        <end position="679"/>
    </location>
</feature>
<dbReference type="AlphaFoldDB" id="A0A2B7ZDZ9"/>
<evidence type="ECO:0000256" key="1">
    <source>
        <dbReference type="SAM" id="Coils"/>
    </source>
</evidence>
<keyword evidence="1" id="KW-0175">Coiled coil</keyword>
<feature type="region of interest" description="Disordered" evidence="2">
    <location>
        <begin position="427"/>
        <end position="464"/>
    </location>
</feature>
<feature type="compositionally biased region" description="Polar residues" evidence="2">
    <location>
        <begin position="560"/>
        <end position="603"/>
    </location>
</feature>
<comment type="caution">
    <text evidence="3">The sequence shown here is derived from an EMBL/GenBank/DDBJ whole genome shotgun (WGS) entry which is preliminary data.</text>
</comment>
<keyword evidence="4" id="KW-1185">Reference proteome</keyword>
<proteinExistence type="predicted"/>